<name>A0ABW6KGI0_9BACI</name>
<feature type="region of interest" description="Disordered" evidence="1">
    <location>
        <begin position="1"/>
        <end position="51"/>
    </location>
</feature>
<evidence type="ECO:0000313" key="3">
    <source>
        <dbReference type="Proteomes" id="UP001601059"/>
    </source>
</evidence>
<dbReference type="EMBL" id="JBIACK010000011">
    <property type="protein sequence ID" value="MFE8702834.1"/>
    <property type="molecule type" value="Genomic_DNA"/>
</dbReference>
<feature type="compositionally biased region" description="Basic and acidic residues" evidence="1">
    <location>
        <begin position="1"/>
        <end position="27"/>
    </location>
</feature>
<protein>
    <recommendedName>
        <fullName evidence="4">DUF4025 domain-containing protein</fullName>
    </recommendedName>
</protein>
<proteinExistence type="predicted"/>
<accession>A0ABW6KGI0</accession>
<keyword evidence="3" id="KW-1185">Reference proteome</keyword>
<sequence>MKSKNEQENNKLRNLEDALQKNTDHKGVSGQIDGFRYDYDDSADIRNEDSD</sequence>
<dbReference type="Proteomes" id="UP001601059">
    <property type="component" value="Unassembled WGS sequence"/>
</dbReference>
<evidence type="ECO:0000256" key="1">
    <source>
        <dbReference type="SAM" id="MobiDB-lite"/>
    </source>
</evidence>
<reference evidence="2 3" key="1">
    <citation type="submission" date="2024-08" db="EMBL/GenBank/DDBJ databases">
        <title>Two novel Cytobacillus novel species.</title>
        <authorList>
            <person name="Liu G."/>
        </authorList>
    </citation>
    <scope>NUCLEOTIDE SEQUENCE [LARGE SCALE GENOMIC DNA]</scope>
    <source>
        <strain evidence="2 3">FJAT-54145</strain>
    </source>
</reference>
<gene>
    <name evidence="2" type="ORF">ACFYKX_19705</name>
</gene>
<organism evidence="2 3">
    <name type="scientific">Cytobacillus spartinae</name>
    <dbReference type="NCBI Taxonomy" id="3299023"/>
    <lineage>
        <taxon>Bacteria</taxon>
        <taxon>Bacillati</taxon>
        <taxon>Bacillota</taxon>
        <taxon>Bacilli</taxon>
        <taxon>Bacillales</taxon>
        <taxon>Bacillaceae</taxon>
        <taxon>Cytobacillus</taxon>
    </lineage>
</organism>
<feature type="compositionally biased region" description="Basic and acidic residues" evidence="1">
    <location>
        <begin position="35"/>
        <end position="51"/>
    </location>
</feature>
<evidence type="ECO:0000313" key="2">
    <source>
        <dbReference type="EMBL" id="MFE8702834.1"/>
    </source>
</evidence>
<comment type="caution">
    <text evidence="2">The sequence shown here is derived from an EMBL/GenBank/DDBJ whole genome shotgun (WGS) entry which is preliminary data.</text>
</comment>
<evidence type="ECO:0008006" key="4">
    <source>
        <dbReference type="Google" id="ProtNLM"/>
    </source>
</evidence>
<dbReference type="RefSeq" id="WP_389362833.1">
    <property type="nucleotide sequence ID" value="NZ_JBIACK010000011.1"/>
</dbReference>